<protein>
    <submittedName>
        <fullName evidence="1">Uncharacterized protein</fullName>
    </submittedName>
</protein>
<sequence length="40" mass="4468">MCCFTKQPEKAPFGRTIRTQRLSLIIFVKNLGVSLSKAKG</sequence>
<accession>A0A2P2P7D4</accession>
<proteinExistence type="predicted"/>
<reference evidence="1" key="1">
    <citation type="submission" date="2018-02" db="EMBL/GenBank/DDBJ databases">
        <title>Rhizophora mucronata_Transcriptome.</title>
        <authorList>
            <person name="Meera S.P."/>
            <person name="Sreeshan A."/>
            <person name="Augustine A."/>
        </authorList>
    </citation>
    <scope>NUCLEOTIDE SEQUENCE</scope>
    <source>
        <tissue evidence="1">Leaf</tissue>
    </source>
</reference>
<name>A0A2P2P7D4_RHIMU</name>
<dbReference type="EMBL" id="GGEC01070176">
    <property type="protein sequence ID" value="MBX50660.1"/>
    <property type="molecule type" value="Transcribed_RNA"/>
</dbReference>
<organism evidence="1">
    <name type="scientific">Rhizophora mucronata</name>
    <name type="common">Asiatic mangrove</name>
    <dbReference type="NCBI Taxonomy" id="61149"/>
    <lineage>
        <taxon>Eukaryota</taxon>
        <taxon>Viridiplantae</taxon>
        <taxon>Streptophyta</taxon>
        <taxon>Embryophyta</taxon>
        <taxon>Tracheophyta</taxon>
        <taxon>Spermatophyta</taxon>
        <taxon>Magnoliopsida</taxon>
        <taxon>eudicotyledons</taxon>
        <taxon>Gunneridae</taxon>
        <taxon>Pentapetalae</taxon>
        <taxon>rosids</taxon>
        <taxon>fabids</taxon>
        <taxon>Malpighiales</taxon>
        <taxon>Rhizophoraceae</taxon>
        <taxon>Rhizophora</taxon>
    </lineage>
</organism>
<evidence type="ECO:0000313" key="1">
    <source>
        <dbReference type="EMBL" id="MBX50660.1"/>
    </source>
</evidence>
<dbReference type="AlphaFoldDB" id="A0A2P2P7D4"/>